<reference evidence="6" key="1">
    <citation type="submission" date="2017-01" db="EMBL/GenBank/DDBJ databases">
        <title>Comparative genomics of anhydrobiosis in the tardigrade Hypsibius dujardini.</title>
        <authorList>
            <person name="Yoshida Y."/>
            <person name="Koutsovoulos G."/>
            <person name="Laetsch D."/>
            <person name="Stevens L."/>
            <person name="Kumar S."/>
            <person name="Horikawa D."/>
            <person name="Ishino K."/>
            <person name="Komine S."/>
            <person name="Tomita M."/>
            <person name="Blaxter M."/>
            <person name="Arakawa K."/>
        </authorList>
    </citation>
    <scope>NUCLEOTIDE SEQUENCE [LARGE SCALE GENOMIC DNA]</scope>
    <source>
        <strain evidence="6">Z151</strain>
    </source>
</reference>
<dbReference type="Gene3D" id="3.30.428.10">
    <property type="entry name" value="HIT-like"/>
    <property type="match status" value="1"/>
</dbReference>
<organism evidence="5 6">
    <name type="scientific">Hypsibius exemplaris</name>
    <name type="common">Freshwater tardigrade</name>
    <dbReference type="NCBI Taxonomy" id="2072580"/>
    <lineage>
        <taxon>Eukaryota</taxon>
        <taxon>Metazoa</taxon>
        <taxon>Ecdysozoa</taxon>
        <taxon>Tardigrada</taxon>
        <taxon>Eutardigrada</taxon>
        <taxon>Parachela</taxon>
        <taxon>Hypsibioidea</taxon>
        <taxon>Hypsibiidae</taxon>
        <taxon>Hypsibius</taxon>
    </lineage>
</organism>
<dbReference type="GO" id="GO:0003824">
    <property type="term" value="F:catalytic activity"/>
    <property type="evidence" value="ECO:0007669"/>
    <property type="project" value="InterPro"/>
</dbReference>
<dbReference type="PANTHER" id="PTHR23089">
    <property type="entry name" value="HISTIDINE TRIAD HIT PROTEIN"/>
    <property type="match status" value="1"/>
</dbReference>
<dbReference type="Pfam" id="PF01230">
    <property type="entry name" value="HIT"/>
    <property type="match status" value="1"/>
</dbReference>
<sequence>MVKRNELNANKNNVYEEKTLNEIGFRPILPCQILPAELKSMLASRFLTTGRAVSSSIASAERSLRNVWCSSSTRSLVCSAIRKTNSKMADATSEVTKAQQMKVTESPSIFTKIINKEIPGKFLHEDDLCVALVDVNPQAPVHFLVVPRQQIPGISYAKDSDQALLGHLLLVARKVAEQQHLQDGYRIVINEGKNGCQSVPHLHIHVLGKRQLNWPPG</sequence>
<evidence type="ECO:0000259" key="4">
    <source>
        <dbReference type="PROSITE" id="PS51084"/>
    </source>
</evidence>
<dbReference type="PRINTS" id="PR00332">
    <property type="entry name" value="HISTRIAD"/>
</dbReference>
<proteinExistence type="predicted"/>
<gene>
    <name evidence="5" type="ORF">BV898_07243</name>
</gene>
<feature type="domain" description="HIT" evidence="4">
    <location>
        <begin position="109"/>
        <end position="217"/>
    </location>
</feature>
<dbReference type="FunFam" id="3.30.428.10:FF:000005">
    <property type="entry name" value="Histidine triad nucleotide-binding protein 1"/>
    <property type="match status" value="1"/>
</dbReference>
<dbReference type="SUPFAM" id="SSF54197">
    <property type="entry name" value="HIT-like"/>
    <property type="match status" value="1"/>
</dbReference>
<dbReference type="PROSITE" id="PS00892">
    <property type="entry name" value="HIT_1"/>
    <property type="match status" value="1"/>
</dbReference>
<evidence type="ECO:0000313" key="6">
    <source>
        <dbReference type="Proteomes" id="UP000192578"/>
    </source>
</evidence>
<evidence type="ECO:0000256" key="3">
    <source>
        <dbReference type="PROSITE-ProRule" id="PRU00464"/>
    </source>
</evidence>
<dbReference type="InterPro" id="IPR019808">
    <property type="entry name" value="Histidine_triad_CS"/>
</dbReference>
<dbReference type="InterPro" id="IPR036265">
    <property type="entry name" value="HIT-like_sf"/>
</dbReference>
<comment type="caution">
    <text evidence="5">The sequence shown here is derived from an EMBL/GenBank/DDBJ whole genome shotgun (WGS) entry which is preliminary data.</text>
</comment>
<dbReference type="Proteomes" id="UP000192578">
    <property type="component" value="Unassembled WGS sequence"/>
</dbReference>
<name>A0A1W0WTT5_HYPEX</name>
<accession>A0A1W0WTT5</accession>
<keyword evidence="6" id="KW-1185">Reference proteome</keyword>
<dbReference type="EMBL" id="MTYJ01000047">
    <property type="protein sequence ID" value="OQV18614.1"/>
    <property type="molecule type" value="Genomic_DNA"/>
</dbReference>
<evidence type="ECO:0000256" key="2">
    <source>
        <dbReference type="PIRSR" id="PIRSR601310-3"/>
    </source>
</evidence>
<dbReference type="AlphaFoldDB" id="A0A1W0WTT5"/>
<dbReference type="InterPro" id="IPR001310">
    <property type="entry name" value="Histidine_triad_HIT"/>
</dbReference>
<dbReference type="CDD" id="cd01276">
    <property type="entry name" value="PKCI_related"/>
    <property type="match status" value="1"/>
</dbReference>
<dbReference type="InterPro" id="IPR011146">
    <property type="entry name" value="HIT-like"/>
</dbReference>
<protein>
    <submittedName>
        <fullName evidence="5">Histidine triad nucleotide-binding protein 2, mitochondrial</fullName>
    </submittedName>
</protein>
<dbReference type="OrthoDB" id="672793at2759"/>
<dbReference type="PROSITE" id="PS51084">
    <property type="entry name" value="HIT_2"/>
    <property type="match status" value="1"/>
</dbReference>
<feature type="active site" description="Tele-AMP-histidine intermediate" evidence="1">
    <location>
        <position position="203"/>
    </location>
</feature>
<evidence type="ECO:0000256" key="1">
    <source>
        <dbReference type="PIRSR" id="PIRSR601310-1"/>
    </source>
</evidence>
<feature type="short sequence motif" description="Histidine triad motif" evidence="2 3">
    <location>
        <begin position="201"/>
        <end position="205"/>
    </location>
</feature>
<evidence type="ECO:0000313" key="5">
    <source>
        <dbReference type="EMBL" id="OQV18614.1"/>
    </source>
</evidence>